<protein>
    <submittedName>
        <fullName evidence="1">Uncharacterized protein</fullName>
    </submittedName>
</protein>
<sequence>MTVACLYPQTIHLDKSSKPSTKLAFGILIGNLYVDLENNEVTNAVWGDINMNFQYYKKNKLNFDFENINYHYNIRDQTYNTAEEILELTKCAIYQSLVFHSYGRNIPLDLYNNPNILLENGYLNNLDIFQLNNLESLVKSNTLEHFDFKQKIVDIDTKYLTNMDYESILWIEYSLNINLLGETPTPGIRFLLGWKLTKTIPQPEPEPAPEPAPEPITQIILKLQNIKNITNGGIFNSQYIINRPSRSDDATLQLATDEIDFFVCSGNTATIEVRTDDAATKSLKFNIDKNSLLTIESNSDRAKSYHWINNYKNNHTFSSLIKGLYGEMLIQSNKFPVERTKSTTRQNPYASCITNESLTKCIDNASEYFSEIHNNIISGLEKYYTDLWNNDEYITNIINKNKRFYRDGDIIGVPIDINTRCALKSVLNDMDFDISCRYIKDVWNIVFYLFVKEN</sequence>
<evidence type="ECO:0000313" key="1">
    <source>
        <dbReference type="EMBL" id="QHS83682.1"/>
    </source>
</evidence>
<organism evidence="1">
    <name type="scientific">viral metagenome</name>
    <dbReference type="NCBI Taxonomy" id="1070528"/>
    <lineage>
        <taxon>unclassified sequences</taxon>
        <taxon>metagenomes</taxon>
        <taxon>organismal metagenomes</taxon>
    </lineage>
</organism>
<reference evidence="1" key="1">
    <citation type="journal article" date="2020" name="Nature">
        <title>Giant virus diversity and host interactions through global metagenomics.</title>
        <authorList>
            <person name="Schulz F."/>
            <person name="Roux S."/>
            <person name="Paez-Espino D."/>
            <person name="Jungbluth S."/>
            <person name="Walsh D.A."/>
            <person name="Denef V.J."/>
            <person name="McMahon K.D."/>
            <person name="Konstantinidis K.T."/>
            <person name="Eloe-Fadrosh E.A."/>
            <person name="Kyrpides N.C."/>
            <person name="Woyke T."/>
        </authorList>
    </citation>
    <scope>NUCLEOTIDE SEQUENCE</scope>
    <source>
        <strain evidence="1">GVMAG-S-ERX555961-36</strain>
    </source>
</reference>
<dbReference type="EMBL" id="MN738762">
    <property type="protein sequence ID" value="QHS83682.1"/>
    <property type="molecule type" value="Genomic_DNA"/>
</dbReference>
<dbReference type="AlphaFoldDB" id="A0A6C0AV98"/>
<name>A0A6C0AV98_9ZZZZ</name>
<accession>A0A6C0AV98</accession>
<proteinExistence type="predicted"/>